<dbReference type="Proteomes" id="UP000308199">
    <property type="component" value="Unassembled WGS sequence"/>
</dbReference>
<evidence type="ECO:0000259" key="1">
    <source>
        <dbReference type="Pfam" id="PF00501"/>
    </source>
</evidence>
<dbReference type="SUPFAM" id="SSF56801">
    <property type="entry name" value="Acetyl-CoA synthetase-like"/>
    <property type="match status" value="1"/>
</dbReference>
<evidence type="ECO:0000313" key="3">
    <source>
        <dbReference type="Proteomes" id="UP000308199"/>
    </source>
</evidence>
<dbReference type="GO" id="GO:0004467">
    <property type="term" value="F:long-chain fatty acid-CoA ligase activity"/>
    <property type="evidence" value="ECO:0007669"/>
    <property type="project" value="TreeGrafter"/>
</dbReference>
<comment type="caution">
    <text evidence="2">The sequence shown here is derived from an EMBL/GenBank/DDBJ whole genome shotgun (WGS) entry which is preliminary data.</text>
</comment>
<accession>A0A4S4L9P9</accession>
<feature type="domain" description="AMP-dependent synthetase/ligase" evidence="1">
    <location>
        <begin position="293"/>
        <end position="551"/>
    </location>
</feature>
<dbReference type="GO" id="GO:0005783">
    <property type="term" value="C:endoplasmic reticulum"/>
    <property type="evidence" value="ECO:0007669"/>
    <property type="project" value="TreeGrafter"/>
</dbReference>
<dbReference type="Gene3D" id="3.40.50.12780">
    <property type="entry name" value="N-terminal domain of ligase-like"/>
    <property type="match status" value="1"/>
</dbReference>
<dbReference type="EMBL" id="SGPK01000109">
    <property type="protein sequence ID" value="THH08197.1"/>
    <property type="molecule type" value="Genomic_DNA"/>
</dbReference>
<dbReference type="PANTHER" id="PTHR43272:SF11">
    <property type="entry name" value="AMP-DEPENDENT SYNTHETASE_LIGASE DOMAIN-CONTAINING PROTEIN"/>
    <property type="match status" value="1"/>
</dbReference>
<organism evidence="2 3">
    <name type="scientific">Phellinidium pouzarii</name>
    <dbReference type="NCBI Taxonomy" id="167371"/>
    <lineage>
        <taxon>Eukaryota</taxon>
        <taxon>Fungi</taxon>
        <taxon>Dikarya</taxon>
        <taxon>Basidiomycota</taxon>
        <taxon>Agaricomycotina</taxon>
        <taxon>Agaricomycetes</taxon>
        <taxon>Hymenochaetales</taxon>
        <taxon>Hymenochaetaceae</taxon>
        <taxon>Phellinidium</taxon>
    </lineage>
</organism>
<sequence>MPNRDFYMVAVLVTDHPASSERLALPRFMVHAMSSTNMPDLFATDSLTYVLGFTAAVAFLLRSFLTPQSLVHPILLGRQSDVDQVRQPGESAVYRNYGTGLMGRLPTRPAGGIMSILDFLKPDFTASRSLWSTDITNAKLQSRIASLSAGLVHEAGLQPKESNVLLLLNDGLEFVIADFALASQAIPSFTISSLTLLSSFLDTHPPTAIILHVHSLSHVLEQIAENSEYVHHTLILVGEGDLPHFVEKLPLKILWLADLERKGAKGEAIQALSLEPEDIFSVSCYPGPNDELKATQLTHQNLTAGVAATRALFPLSGAIAPSDSIVSSHSLSTPFGRAVAYTALYEGCHFSTSDSTAVFAKDGASSKADDKALKYLTSTLPSPTIAFLTPSQMNGIVSSVLSLAQNSLLYSFAWRHKLLHLQNGFLSKDSIWDRSVFAGARKAVLRGMADSLRAVIISGGMVEAKLLTPTRITLSIPIVNAHEHPLVAGPVFFSHPLDFQSFKAASQLADIAHVGPASINVEAKLVGVDDTEVDKGADPVGEIFIRGPSVTLPLEGETTPHNWVGTGEKGLVQTNGTFKVITAPKYHI</sequence>
<reference evidence="2 3" key="1">
    <citation type="submission" date="2019-02" db="EMBL/GenBank/DDBJ databases">
        <title>Genome sequencing of the rare red list fungi Phellinidium pouzarii.</title>
        <authorList>
            <person name="Buettner E."/>
            <person name="Kellner H."/>
        </authorList>
    </citation>
    <scope>NUCLEOTIDE SEQUENCE [LARGE SCALE GENOMIC DNA]</scope>
    <source>
        <strain evidence="2 3">DSM 108285</strain>
    </source>
</reference>
<dbReference type="PANTHER" id="PTHR43272">
    <property type="entry name" value="LONG-CHAIN-FATTY-ACID--COA LIGASE"/>
    <property type="match status" value="1"/>
</dbReference>
<name>A0A4S4L9P9_9AGAM</name>
<dbReference type="InterPro" id="IPR000873">
    <property type="entry name" value="AMP-dep_synth/lig_dom"/>
</dbReference>
<dbReference type="Pfam" id="PF00501">
    <property type="entry name" value="AMP-binding"/>
    <property type="match status" value="1"/>
</dbReference>
<protein>
    <recommendedName>
        <fullName evidence="1">AMP-dependent synthetase/ligase domain-containing protein</fullName>
    </recommendedName>
</protein>
<dbReference type="GO" id="GO:0016020">
    <property type="term" value="C:membrane"/>
    <property type="evidence" value="ECO:0007669"/>
    <property type="project" value="TreeGrafter"/>
</dbReference>
<dbReference type="OrthoDB" id="1700726at2759"/>
<dbReference type="InterPro" id="IPR042099">
    <property type="entry name" value="ANL_N_sf"/>
</dbReference>
<gene>
    <name evidence="2" type="ORF">EW145_g2865</name>
</gene>
<proteinExistence type="predicted"/>
<evidence type="ECO:0000313" key="2">
    <source>
        <dbReference type="EMBL" id="THH08197.1"/>
    </source>
</evidence>
<keyword evidence="3" id="KW-1185">Reference proteome</keyword>
<dbReference type="AlphaFoldDB" id="A0A4S4L9P9"/>